<evidence type="ECO:0000313" key="7">
    <source>
        <dbReference type="Proteomes" id="UP000677228"/>
    </source>
</evidence>
<dbReference type="Gene3D" id="3.40.50.620">
    <property type="entry name" value="HUPs"/>
    <property type="match status" value="1"/>
</dbReference>
<dbReference type="InterPro" id="IPR004821">
    <property type="entry name" value="Cyt_trans-like"/>
</dbReference>
<dbReference type="Proteomes" id="UP000682733">
    <property type="component" value="Unassembled WGS sequence"/>
</dbReference>
<dbReference type="EMBL" id="CAJOBA010004311">
    <property type="protein sequence ID" value="CAF3709432.1"/>
    <property type="molecule type" value="Genomic_DNA"/>
</dbReference>
<dbReference type="NCBIfam" id="TIGR00125">
    <property type="entry name" value="cyt_tran_rel"/>
    <property type="match status" value="1"/>
</dbReference>
<proteinExistence type="predicted"/>
<feature type="domain" description="SWIM-type" evidence="4">
    <location>
        <begin position="211"/>
        <end position="241"/>
    </location>
</feature>
<dbReference type="PANTHER" id="PTHR43793:SF2">
    <property type="entry name" value="BIFUNCTIONAL PROTEIN HLDE"/>
    <property type="match status" value="1"/>
</dbReference>
<keyword evidence="3" id="KW-0863">Zinc-finger</keyword>
<evidence type="ECO:0000256" key="2">
    <source>
        <dbReference type="ARBA" id="ARBA00022695"/>
    </source>
</evidence>
<organism evidence="5 7">
    <name type="scientific">Didymodactylos carnosus</name>
    <dbReference type="NCBI Taxonomy" id="1234261"/>
    <lineage>
        <taxon>Eukaryota</taxon>
        <taxon>Metazoa</taxon>
        <taxon>Spiralia</taxon>
        <taxon>Gnathifera</taxon>
        <taxon>Rotifera</taxon>
        <taxon>Eurotatoria</taxon>
        <taxon>Bdelloidea</taxon>
        <taxon>Philodinida</taxon>
        <taxon>Philodinidae</taxon>
        <taxon>Didymodactylos</taxon>
    </lineage>
</organism>
<evidence type="ECO:0000256" key="1">
    <source>
        <dbReference type="ARBA" id="ARBA00022679"/>
    </source>
</evidence>
<name>A0A8S2DN84_9BILA</name>
<dbReference type="InterPro" id="IPR050385">
    <property type="entry name" value="Archaeal_FAD_synthase"/>
</dbReference>
<evidence type="ECO:0000259" key="4">
    <source>
        <dbReference type="PROSITE" id="PS50966"/>
    </source>
</evidence>
<dbReference type="GO" id="GO:0016779">
    <property type="term" value="F:nucleotidyltransferase activity"/>
    <property type="evidence" value="ECO:0007669"/>
    <property type="project" value="UniProtKB-KW"/>
</dbReference>
<keyword evidence="1" id="KW-0808">Transferase</keyword>
<dbReference type="SUPFAM" id="SSF52374">
    <property type="entry name" value="Nucleotidylyl transferase"/>
    <property type="match status" value="1"/>
</dbReference>
<keyword evidence="3" id="KW-0862">Zinc</keyword>
<comment type="caution">
    <text evidence="5">The sequence shown here is derived from an EMBL/GenBank/DDBJ whole genome shotgun (WGS) entry which is preliminary data.</text>
</comment>
<dbReference type="PANTHER" id="PTHR43793">
    <property type="entry name" value="FAD SYNTHASE"/>
    <property type="match status" value="1"/>
</dbReference>
<evidence type="ECO:0000313" key="5">
    <source>
        <dbReference type="EMBL" id="CAF0933436.1"/>
    </source>
</evidence>
<dbReference type="InterPro" id="IPR007527">
    <property type="entry name" value="Znf_SWIM"/>
</dbReference>
<dbReference type="GO" id="GO:0008270">
    <property type="term" value="F:zinc ion binding"/>
    <property type="evidence" value="ECO:0007669"/>
    <property type="project" value="UniProtKB-KW"/>
</dbReference>
<gene>
    <name evidence="5" type="ORF">OVA965_LOCUS11257</name>
    <name evidence="6" type="ORF">TMI583_LOCUS11249</name>
</gene>
<dbReference type="EMBL" id="CAJNOK010004311">
    <property type="protein sequence ID" value="CAF0933436.1"/>
    <property type="molecule type" value="Genomic_DNA"/>
</dbReference>
<keyword evidence="3" id="KW-0479">Metal-binding</keyword>
<dbReference type="InterPro" id="IPR014729">
    <property type="entry name" value="Rossmann-like_a/b/a_fold"/>
</dbReference>
<evidence type="ECO:0000313" key="6">
    <source>
        <dbReference type="EMBL" id="CAF3709432.1"/>
    </source>
</evidence>
<accession>A0A8S2DN84</accession>
<dbReference type="PROSITE" id="PS50966">
    <property type="entry name" value="ZF_SWIM"/>
    <property type="match status" value="1"/>
</dbReference>
<reference evidence="5" key="1">
    <citation type="submission" date="2021-02" db="EMBL/GenBank/DDBJ databases">
        <authorList>
            <person name="Nowell W R."/>
        </authorList>
    </citation>
    <scope>NUCLEOTIDE SEQUENCE</scope>
</reference>
<evidence type="ECO:0000256" key="3">
    <source>
        <dbReference type="PROSITE-ProRule" id="PRU00325"/>
    </source>
</evidence>
<sequence>MCDIEGGSEYKIMTNDETIKLVKEWKEKGLRIVFTNGCFDIVHLGHIDYLEKCRQLGEKLIVALNTDKSISQIKDSHRPIINQYARARIIAALQFVDIVTLFDELTPIKLIESIKPNFLVKVAAGLTQSQTRAIQNECTSDVPIVGVAREKEALTWLQSLDKKTILHWYGNSYIVPSTFNHQYNSMLWLQEYSTLPWTQWDNFPQWLKAGRLITIPMTCSCRSNLKTYVCKHAIGLMMHFGCNIVKDPVKLQNFQKRRGRPRKVGNALSGV</sequence>
<dbReference type="AlphaFoldDB" id="A0A8S2DN84"/>
<dbReference type="Proteomes" id="UP000677228">
    <property type="component" value="Unassembled WGS sequence"/>
</dbReference>
<keyword evidence="2" id="KW-0548">Nucleotidyltransferase</keyword>
<protein>
    <recommendedName>
        <fullName evidence="4">SWIM-type domain-containing protein</fullName>
    </recommendedName>
</protein>
<dbReference type="Pfam" id="PF01467">
    <property type="entry name" value="CTP_transf_like"/>
    <property type="match status" value="1"/>
</dbReference>